<evidence type="ECO:0000256" key="4">
    <source>
        <dbReference type="PIRSR" id="PIRSR601613-1"/>
    </source>
</evidence>
<evidence type="ECO:0000313" key="7">
    <source>
        <dbReference type="Proteomes" id="UP000480178"/>
    </source>
</evidence>
<dbReference type="AlphaFoldDB" id="A0A6C0GXI8"/>
<organism evidence="6 7">
    <name type="scientific">Rhodocytophaga rosea</name>
    <dbReference type="NCBI Taxonomy" id="2704465"/>
    <lineage>
        <taxon>Bacteria</taxon>
        <taxon>Pseudomonadati</taxon>
        <taxon>Bacteroidota</taxon>
        <taxon>Cytophagia</taxon>
        <taxon>Cytophagales</taxon>
        <taxon>Rhodocytophagaceae</taxon>
        <taxon>Rhodocytophaga</taxon>
    </lineage>
</organism>
<dbReference type="Proteomes" id="UP000480178">
    <property type="component" value="Chromosome"/>
</dbReference>
<keyword evidence="3" id="KW-0560">Oxidoreductase</keyword>
<dbReference type="Pfam" id="PF01593">
    <property type="entry name" value="Amino_oxidase"/>
    <property type="match status" value="1"/>
</dbReference>
<evidence type="ECO:0000256" key="2">
    <source>
        <dbReference type="ARBA" id="ARBA00005995"/>
    </source>
</evidence>
<proteinExistence type="inferred from homology"/>
<dbReference type="Gene3D" id="3.90.660.10">
    <property type="match status" value="1"/>
</dbReference>
<sequence>MRHARTPLLRSLQQAFKMAFAATSSQTAPVDELIEMTSESRYNRRKFLGHLGQAGLVLGAGGLLSACAKEEIIPQIEKATPGANARRGGPVIAIVGAGIAGLNCAYKLKKAGYTATIYEASKRVGGRMFTQKNLMGTGLTTELGGEFIDSGHKEMLKLTKEFGFSLIDTFAPSEQALIKDAYFFNGQHYTLKQVIDAFAPYAAKIASDIDALPSVITYNNPEKAVFYDQMSISDYFNYIGMSGWIRSLLEVAYLTEYGLEVHEQSCINFLWLFSPDTSKGSFDIFGDSDERYKIIGGNQQVTDALYKQVQNQVVLENKLVAIHPNGKGYKLAFEKTNGSITEVLCDIAVLTLPFTLLRNVAITVPLPSWKTNAIQNLGYGTNAKLLLGFNTKPWRTNGYTGYLFSKGPVQSGWDNTQLQAGNKGGYTVYLGGIAGVKVGQGTAQSQVSNFLPALQAIWPGMSSSFNGIAERMHWPTHPFTKASYACYKPGQYTTIAGAERKSVGNLFFAGEHCSINYQGYMNGAAETGKQAAEEILSSLTGKKLVVATDEVLYAEQV</sequence>
<dbReference type="PRINTS" id="PR00757">
    <property type="entry name" value="AMINEOXDASEF"/>
</dbReference>
<accession>A0A6C0GXI8</accession>
<evidence type="ECO:0000256" key="1">
    <source>
        <dbReference type="ARBA" id="ARBA00001974"/>
    </source>
</evidence>
<reference evidence="6 7" key="1">
    <citation type="submission" date="2020-01" db="EMBL/GenBank/DDBJ databases">
        <authorList>
            <person name="Kim M.K."/>
        </authorList>
    </citation>
    <scope>NUCLEOTIDE SEQUENCE [LARGE SCALE GENOMIC DNA]</scope>
    <source>
        <strain evidence="6 7">172606-1</strain>
    </source>
</reference>
<dbReference type="SUPFAM" id="SSF54373">
    <property type="entry name" value="FAD-linked reductases, C-terminal domain"/>
    <property type="match status" value="1"/>
</dbReference>
<dbReference type="PANTHER" id="PTHR43563:SF1">
    <property type="entry name" value="AMINE OXIDASE [FLAVIN-CONTAINING] B"/>
    <property type="match status" value="1"/>
</dbReference>
<gene>
    <name evidence="6" type="ORF">GXP67_21255</name>
</gene>
<dbReference type="InterPro" id="IPR050703">
    <property type="entry name" value="Flavin_MAO"/>
</dbReference>
<dbReference type="PANTHER" id="PTHR43563">
    <property type="entry name" value="AMINE OXIDASE"/>
    <property type="match status" value="1"/>
</dbReference>
<feature type="domain" description="Amine oxidase" evidence="5">
    <location>
        <begin position="99"/>
        <end position="536"/>
    </location>
</feature>
<dbReference type="InterPro" id="IPR002937">
    <property type="entry name" value="Amino_oxidase"/>
</dbReference>
<dbReference type="SUPFAM" id="SSF51905">
    <property type="entry name" value="FAD/NAD(P)-binding domain"/>
    <property type="match status" value="1"/>
</dbReference>
<dbReference type="Gene3D" id="3.50.50.60">
    <property type="entry name" value="FAD/NAD(P)-binding domain"/>
    <property type="match status" value="1"/>
</dbReference>
<dbReference type="KEGG" id="rhoz:GXP67_21255"/>
<name>A0A6C0GXI8_9BACT</name>
<dbReference type="GO" id="GO:0016491">
    <property type="term" value="F:oxidoreductase activity"/>
    <property type="evidence" value="ECO:0007669"/>
    <property type="project" value="UniProtKB-KW"/>
</dbReference>
<comment type="similarity">
    <text evidence="2">Belongs to the flavin monoamine oxidase family.</text>
</comment>
<comment type="cofactor">
    <cofactor evidence="1">
        <name>FAD</name>
        <dbReference type="ChEBI" id="CHEBI:57692"/>
    </cofactor>
</comment>
<dbReference type="EMBL" id="CP048222">
    <property type="protein sequence ID" value="QHT72110.1"/>
    <property type="molecule type" value="Genomic_DNA"/>
</dbReference>
<feature type="binding site" evidence="4">
    <location>
        <begin position="119"/>
        <end position="120"/>
    </location>
    <ligand>
        <name>FAD</name>
        <dbReference type="ChEBI" id="CHEBI:57692"/>
    </ligand>
</feature>
<dbReference type="Gene3D" id="1.10.405.10">
    <property type="entry name" value="Guanine Nucleotide Dissociation Inhibitor, domain 1"/>
    <property type="match status" value="1"/>
</dbReference>
<protein>
    <submittedName>
        <fullName evidence="6">NAD(P)-binding protein</fullName>
    </submittedName>
</protein>
<evidence type="ECO:0000256" key="3">
    <source>
        <dbReference type="ARBA" id="ARBA00023002"/>
    </source>
</evidence>
<keyword evidence="7" id="KW-1185">Reference proteome</keyword>
<evidence type="ECO:0000313" key="6">
    <source>
        <dbReference type="EMBL" id="QHT72110.1"/>
    </source>
</evidence>
<dbReference type="InterPro" id="IPR036188">
    <property type="entry name" value="FAD/NAD-bd_sf"/>
</dbReference>
<dbReference type="InterPro" id="IPR001613">
    <property type="entry name" value="Flavin_amine_oxidase"/>
</dbReference>
<evidence type="ECO:0000259" key="5">
    <source>
        <dbReference type="Pfam" id="PF01593"/>
    </source>
</evidence>